<keyword evidence="3" id="KW-0949">S-adenosyl-L-methionine</keyword>
<protein>
    <submittedName>
        <fullName evidence="6">Class I SAM-dependent methyltransferase</fullName>
    </submittedName>
</protein>
<comment type="caution">
    <text evidence="6">The sequence shown here is derived from an EMBL/GenBank/DDBJ whole genome shotgun (WGS) entry which is preliminary data.</text>
</comment>
<dbReference type="PANTHER" id="PTHR43464">
    <property type="entry name" value="METHYLTRANSFERASE"/>
    <property type="match status" value="1"/>
</dbReference>
<dbReference type="SUPFAM" id="SSF53335">
    <property type="entry name" value="S-adenosyl-L-methionine-dependent methyltransferases"/>
    <property type="match status" value="1"/>
</dbReference>
<reference evidence="6" key="1">
    <citation type="submission" date="2020-12" db="EMBL/GenBank/DDBJ databases">
        <title>Oil enriched cultivation method for isolating marine PHA-producing bacteria.</title>
        <authorList>
            <person name="Zheng W."/>
            <person name="Yu S."/>
            <person name="Huang Y."/>
        </authorList>
    </citation>
    <scope>NUCLEOTIDE SEQUENCE</scope>
    <source>
        <strain evidence="6">SY-2-3</strain>
    </source>
</reference>
<dbReference type="EMBL" id="JAEKJW010000003">
    <property type="protein sequence ID" value="MBN8198126.1"/>
    <property type="molecule type" value="Genomic_DNA"/>
</dbReference>
<gene>
    <name evidence="6" type="ORF">JF547_16775</name>
</gene>
<keyword evidence="1 6" id="KW-0489">Methyltransferase</keyword>
<evidence type="ECO:0000256" key="3">
    <source>
        <dbReference type="ARBA" id="ARBA00022691"/>
    </source>
</evidence>
<feature type="region of interest" description="Disordered" evidence="4">
    <location>
        <begin position="1"/>
        <end position="23"/>
    </location>
</feature>
<accession>A0A8I1MB22</accession>
<feature type="domain" description="Methyltransferase" evidence="5">
    <location>
        <begin position="39"/>
        <end position="126"/>
    </location>
</feature>
<evidence type="ECO:0000256" key="2">
    <source>
        <dbReference type="ARBA" id="ARBA00022679"/>
    </source>
</evidence>
<organism evidence="6 7">
    <name type="scientific">Thalassospira povalilytica</name>
    <dbReference type="NCBI Taxonomy" id="732237"/>
    <lineage>
        <taxon>Bacteria</taxon>
        <taxon>Pseudomonadati</taxon>
        <taxon>Pseudomonadota</taxon>
        <taxon>Alphaproteobacteria</taxon>
        <taxon>Rhodospirillales</taxon>
        <taxon>Thalassospiraceae</taxon>
        <taxon>Thalassospira</taxon>
    </lineage>
</organism>
<dbReference type="PANTHER" id="PTHR43464:SF19">
    <property type="entry name" value="UBIQUINONE BIOSYNTHESIS O-METHYLTRANSFERASE, MITOCHONDRIAL"/>
    <property type="match status" value="1"/>
</dbReference>
<dbReference type="Gene3D" id="3.40.50.150">
    <property type="entry name" value="Vaccinia Virus protein VP39"/>
    <property type="match status" value="1"/>
</dbReference>
<dbReference type="Proteomes" id="UP000664405">
    <property type="component" value="Unassembled WGS sequence"/>
</dbReference>
<dbReference type="AlphaFoldDB" id="A0A8I1MB22"/>
<dbReference type="GO" id="GO:0032259">
    <property type="term" value="P:methylation"/>
    <property type="evidence" value="ECO:0007669"/>
    <property type="project" value="UniProtKB-KW"/>
</dbReference>
<dbReference type="Pfam" id="PF13649">
    <property type="entry name" value="Methyltransf_25"/>
    <property type="match status" value="1"/>
</dbReference>
<sequence>MDARTFWEETYEKQSPQTSGKPSAVLERFVAGRPVGRALELGCGKGDDAVWLAKGGWQVTAVDISETALGYARANALRNGVQDNITFAAHDLDTSLPEGMFDLVTAQFLQSPLDFARDRILNRAAQQVAINGLLLITTHGSRPSWSSAPEDMVFPTPAQARDALGLDMSQWKTVTVDNFERMATGPKGEKGSVIDTVIALERI</sequence>
<name>A0A8I1MB22_9PROT</name>
<evidence type="ECO:0000259" key="5">
    <source>
        <dbReference type="Pfam" id="PF13649"/>
    </source>
</evidence>
<dbReference type="InterPro" id="IPR029063">
    <property type="entry name" value="SAM-dependent_MTases_sf"/>
</dbReference>
<proteinExistence type="predicted"/>
<keyword evidence="2 6" id="KW-0808">Transferase</keyword>
<dbReference type="CDD" id="cd02440">
    <property type="entry name" value="AdoMet_MTases"/>
    <property type="match status" value="1"/>
</dbReference>
<evidence type="ECO:0000313" key="7">
    <source>
        <dbReference type="Proteomes" id="UP000664405"/>
    </source>
</evidence>
<evidence type="ECO:0000313" key="6">
    <source>
        <dbReference type="EMBL" id="MBN8198126.1"/>
    </source>
</evidence>
<dbReference type="InterPro" id="IPR041698">
    <property type="entry name" value="Methyltransf_25"/>
</dbReference>
<dbReference type="GO" id="GO:0008168">
    <property type="term" value="F:methyltransferase activity"/>
    <property type="evidence" value="ECO:0007669"/>
    <property type="project" value="UniProtKB-KW"/>
</dbReference>
<evidence type="ECO:0000256" key="1">
    <source>
        <dbReference type="ARBA" id="ARBA00022603"/>
    </source>
</evidence>
<feature type="compositionally biased region" description="Basic and acidic residues" evidence="4">
    <location>
        <begin position="1"/>
        <end position="12"/>
    </location>
</feature>
<evidence type="ECO:0000256" key="4">
    <source>
        <dbReference type="SAM" id="MobiDB-lite"/>
    </source>
</evidence>